<feature type="chain" id="PRO_5046320520" description="DUF1570 domain-containing protein" evidence="1">
    <location>
        <begin position="23"/>
        <end position="494"/>
    </location>
</feature>
<evidence type="ECO:0000313" key="2">
    <source>
        <dbReference type="EMBL" id="MFC4309052.1"/>
    </source>
</evidence>
<sequence>MFQQTKALCFAALLFLSGAAQAAWHTIDAAPIRIVSELSPKQSQKILRDLDVYQVTVAQLLPNVNTRFKVPMTILVLSPKSWQRYVSGGQGRAGFVFTRPGRVHMVIDGSAWTRDAPVLFHELSHVILHQNSGGRELPTWYDEGYAELLSTIRSSGGDKVKVGGVPVWRWVSLQSNPWMPLQTLLGVSHDSPEYEKERLANSFYAGSWLIMHYVTFGDNRQRGRQIEQYRSYLSDGLKQEEAFAKAFPDDNGAFEKELRAYSKRTSFMLAELKVSLPDTAQREAVKITDAEAFGAIADFKLATARTDDNDLALFQQWAAGAAPDAVPTLRLGALHALRNEREAAMSIADAGCTVRSASYDVAKACGLLYYQAAFEKLPCRCEELMDLARQSRYHFARVLDETPDDVESLLYAGTASIWAQRADDLARDGLVRAWRDRKIRDDEIAYALAYLYARDDYATAKQYLELALMYATGYQRQQQLAREINNWSSHAPKE</sequence>
<dbReference type="RefSeq" id="WP_380596116.1">
    <property type="nucleotide sequence ID" value="NZ_JBHSDU010000003.1"/>
</dbReference>
<name>A0ABV8SNJ7_9GAMM</name>
<accession>A0ABV8SNJ7</accession>
<reference evidence="3" key="1">
    <citation type="journal article" date="2019" name="Int. J. Syst. Evol. Microbiol.">
        <title>The Global Catalogue of Microorganisms (GCM) 10K type strain sequencing project: providing services to taxonomists for standard genome sequencing and annotation.</title>
        <authorList>
            <consortium name="The Broad Institute Genomics Platform"/>
            <consortium name="The Broad Institute Genome Sequencing Center for Infectious Disease"/>
            <person name="Wu L."/>
            <person name="Ma J."/>
        </authorList>
    </citation>
    <scope>NUCLEOTIDE SEQUENCE [LARGE SCALE GENOMIC DNA]</scope>
    <source>
        <strain evidence="3">CGMCC 1.10759</strain>
    </source>
</reference>
<evidence type="ECO:0000256" key="1">
    <source>
        <dbReference type="SAM" id="SignalP"/>
    </source>
</evidence>
<organism evidence="2 3">
    <name type="scientific">Steroidobacter flavus</name>
    <dbReference type="NCBI Taxonomy" id="1842136"/>
    <lineage>
        <taxon>Bacteria</taxon>
        <taxon>Pseudomonadati</taxon>
        <taxon>Pseudomonadota</taxon>
        <taxon>Gammaproteobacteria</taxon>
        <taxon>Steroidobacterales</taxon>
        <taxon>Steroidobacteraceae</taxon>
        <taxon>Steroidobacter</taxon>
    </lineage>
</organism>
<dbReference type="Proteomes" id="UP001595904">
    <property type="component" value="Unassembled WGS sequence"/>
</dbReference>
<dbReference type="EMBL" id="JBHSDU010000003">
    <property type="protein sequence ID" value="MFC4309052.1"/>
    <property type="molecule type" value="Genomic_DNA"/>
</dbReference>
<feature type="signal peptide" evidence="1">
    <location>
        <begin position="1"/>
        <end position="22"/>
    </location>
</feature>
<keyword evidence="1" id="KW-0732">Signal</keyword>
<evidence type="ECO:0000313" key="3">
    <source>
        <dbReference type="Proteomes" id="UP001595904"/>
    </source>
</evidence>
<protein>
    <recommendedName>
        <fullName evidence="4">DUF1570 domain-containing protein</fullName>
    </recommendedName>
</protein>
<evidence type="ECO:0008006" key="4">
    <source>
        <dbReference type="Google" id="ProtNLM"/>
    </source>
</evidence>
<keyword evidence="3" id="KW-1185">Reference proteome</keyword>
<proteinExistence type="predicted"/>
<comment type="caution">
    <text evidence="2">The sequence shown here is derived from an EMBL/GenBank/DDBJ whole genome shotgun (WGS) entry which is preliminary data.</text>
</comment>
<gene>
    <name evidence="2" type="ORF">ACFPN2_08170</name>
</gene>